<organism evidence="1 2">
    <name type="scientific">Stenotrophomonas nematodicola</name>
    <dbReference type="NCBI Taxonomy" id="2656746"/>
    <lineage>
        <taxon>Bacteria</taxon>
        <taxon>Pseudomonadati</taxon>
        <taxon>Pseudomonadota</taxon>
        <taxon>Gammaproteobacteria</taxon>
        <taxon>Lysobacterales</taxon>
        <taxon>Lysobacteraceae</taxon>
        <taxon>Stenotrophomonas</taxon>
    </lineage>
</organism>
<dbReference type="Proteomes" id="UP001605261">
    <property type="component" value="Unassembled WGS sequence"/>
</dbReference>
<dbReference type="RefSeq" id="WP_394163907.1">
    <property type="nucleotide sequence ID" value="NZ_JBHGCJ010000010.1"/>
</dbReference>
<proteinExistence type="predicted"/>
<evidence type="ECO:0000313" key="1">
    <source>
        <dbReference type="EMBL" id="MFG6110178.1"/>
    </source>
</evidence>
<sequence length="233" mass="25490">MSRLNELRVDSSPAVSRHGRGPAGLAFRADAYHVAALFMAALDRDYVLDGASLLTLQCGPAGDEPRYERFPGASVVRVDPFDVAAHARADPAQRERTVLALIEQHGLALIDRVGADPQPWRAAAARVRAQGFQLESEMTGLGRALPGRAGRIRVYRCLGAGFGERWEARVLDRSGTVIACHPMRAPAALDQRDWFKRSAWEAGAFVVRQRLGQRVFSLALPTDEVPAHCWSAL</sequence>
<protein>
    <submittedName>
        <fullName evidence="1">Uncharacterized protein</fullName>
    </submittedName>
</protein>
<name>A0ABW7CYZ9_9GAMM</name>
<evidence type="ECO:0000313" key="2">
    <source>
        <dbReference type="Proteomes" id="UP001605261"/>
    </source>
</evidence>
<keyword evidence="2" id="KW-1185">Reference proteome</keyword>
<reference evidence="1 2" key="1">
    <citation type="submission" date="2024-09" db="EMBL/GenBank/DDBJ databases">
        <authorList>
            <consortium name="All-Russian atlas of soil microorganisms"/>
            <consortium name="as a basis for the search for new antimicrobial producers and enzymes with unique properties"/>
            <person name="Sokolova E.A."/>
            <person name="Voronina E.N."/>
        </authorList>
    </citation>
    <scope>NUCLEOTIDE SEQUENCE [LARGE SCALE GENOMIC DNA]</scope>
    <source>
        <strain evidence="1 2">AF-22b-331.1</strain>
    </source>
</reference>
<comment type="caution">
    <text evidence="1">The sequence shown here is derived from an EMBL/GenBank/DDBJ whole genome shotgun (WGS) entry which is preliminary data.</text>
</comment>
<accession>A0ABW7CYZ9</accession>
<dbReference type="EMBL" id="JBHGCJ010000010">
    <property type="protein sequence ID" value="MFG6110178.1"/>
    <property type="molecule type" value="Genomic_DNA"/>
</dbReference>
<gene>
    <name evidence="1" type="ORF">ACEU0G_000037</name>
</gene>